<reference evidence="2" key="2">
    <citation type="submission" date="2020-09" db="EMBL/GenBank/DDBJ databases">
        <authorList>
            <person name="Sun Q."/>
            <person name="Zhou Y."/>
        </authorList>
    </citation>
    <scope>NUCLEOTIDE SEQUENCE</scope>
    <source>
        <strain evidence="2">CGMCC 1.12360</strain>
    </source>
</reference>
<protein>
    <recommendedName>
        <fullName evidence="1">DUF6431 domain-containing protein</fullName>
    </recommendedName>
</protein>
<feature type="domain" description="DUF6431" evidence="1">
    <location>
        <begin position="29"/>
        <end position="98"/>
    </location>
</feature>
<evidence type="ECO:0000313" key="2">
    <source>
        <dbReference type="EMBL" id="GGH72673.1"/>
    </source>
</evidence>
<dbReference type="RefSeq" id="WP_188391261.1">
    <property type="nucleotide sequence ID" value="NZ_BMEV01000013.1"/>
</dbReference>
<dbReference type="Proteomes" id="UP000602050">
    <property type="component" value="Unassembled WGS sequence"/>
</dbReference>
<proteinExistence type="predicted"/>
<dbReference type="AlphaFoldDB" id="A0A8J2ZQN0"/>
<evidence type="ECO:0000313" key="3">
    <source>
        <dbReference type="Proteomes" id="UP000602050"/>
    </source>
</evidence>
<dbReference type="InterPro" id="IPR045536">
    <property type="entry name" value="DUF6431"/>
</dbReference>
<gene>
    <name evidence="2" type="ORF">GCM10010978_09800</name>
</gene>
<accession>A0A8J2ZQN0</accession>
<name>A0A8J2ZQN0_9BACI</name>
<evidence type="ECO:0000259" key="1">
    <source>
        <dbReference type="Pfam" id="PF20020"/>
    </source>
</evidence>
<dbReference type="EMBL" id="BMEV01000013">
    <property type="protein sequence ID" value="GGH72673.1"/>
    <property type="molecule type" value="Genomic_DNA"/>
</dbReference>
<comment type="caution">
    <text evidence="2">The sequence shown here is derived from an EMBL/GenBank/DDBJ whole genome shotgun (WGS) entry which is preliminary data.</text>
</comment>
<reference evidence="2" key="1">
    <citation type="journal article" date="2014" name="Int. J. Syst. Evol. Microbiol.">
        <title>Complete genome sequence of Corynebacterium casei LMG S-19264T (=DSM 44701T), isolated from a smear-ripened cheese.</title>
        <authorList>
            <consortium name="US DOE Joint Genome Institute (JGI-PGF)"/>
            <person name="Walter F."/>
            <person name="Albersmeier A."/>
            <person name="Kalinowski J."/>
            <person name="Ruckert C."/>
        </authorList>
    </citation>
    <scope>NUCLEOTIDE SEQUENCE</scope>
    <source>
        <strain evidence="2">CGMCC 1.12360</strain>
    </source>
</reference>
<organism evidence="2 3">
    <name type="scientific">Compostibacillus humi</name>
    <dbReference type="NCBI Taxonomy" id="1245525"/>
    <lineage>
        <taxon>Bacteria</taxon>
        <taxon>Bacillati</taxon>
        <taxon>Bacillota</taxon>
        <taxon>Bacilli</taxon>
        <taxon>Bacillales</taxon>
        <taxon>Bacillaceae</taxon>
        <taxon>Compostibacillus</taxon>
    </lineage>
</organism>
<sequence>MIILHDFGISLEEYAKRGKMNNFPIFDKCPNCHCIASGNLHRHGYYWRYAITDDVVFEIPICRLICLSCKKTFSIIPDLLIPYFQHSLDLILKRMEQFLQNKKTKGSRQLLAFHWLRYRKNISWIHSFFVYLGEIIGVSSDIKKEAKKYLKMIRNFGESSFLRSSWGHLSSYFMSN</sequence>
<keyword evidence="3" id="KW-1185">Reference proteome</keyword>
<dbReference type="Pfam" id="PF20020">
    <property type="entry name" value="DUF6431"/>
    <property type="match status" value="1"/>
</dbReference>